<dbReference type="PANTHER" id="PTHR40076:SF1">
    <property type="entry name" value="MEMBRANE PROTEIN"/>
    <property type="match status" value="1"/>
</dbReference>
<dbReference type="EMBL" id="VLNT01000006">
    <property type="protein sequence ID" value="TSD63162.1"/>
    <property type="molecule type" value="Genomic_DNA"/>
</dbReference>
<feature type="transmembrane region" description="Helical" evidence="2">
    <location>
        <begin position="164"/>
        <end position="197"/>
    </location>
</feature>
<evidence type="ECO:0000313" key="3">
    <source>
        <dbReference type="EMBL" id="TSD63162.1"/>
    </source>
</evidence>
<feature type="transmembrane region" description="Helical" evidence="2">
    <location>
        <begin position="224"/>
        <end position="257"/>
    </location>
</feature>
<dbReference type="AlphaFoldDB" id="A0A554SA23"/>
<evidence type="ECO:0000313" key="4">
    <source>
        <dbReference type="Proteomes" id="UP000316988"/>
    </source>
</evidence>
<evidence type="ECO:0000256" key="2">
    <source>
        <dbReference type="SAM" id="Phobius"/>
    </source>
</evidence>
<dbReference type="PANTHER" id="PTHR40076">
    <property type="entry name" value="MEMBRANE PROTEIN-RELATED"/>
    <property type="match status" value="1"/>
</dbReference>
<sequence>MSGHYPPPDDPGAERPGDQPPEAPPGGYPLPPGGGYPPHDPAAGYPPPSGSYEVGAAFSWAWERFKQNLGPLVISVLIITAISGAISGATTLPTLGQDSSTMTTGDALRFSAATGVWNIVGGLLTAIIVAPLSLNLVRMFLAIADGRRADIGDLFKTDLLGPAILLGLLTWVLTMVGLVLCIIPGLIFVFGAAYATYMMADRGLSPWESIKASFGVYQTNFGMALVGVLLGGIIAGVGVIACFIGVLFTAPIGGLFITYAFRRLTGGVVAG</sequence>
<proteinExistence type="predicted"/>
<name>A0A554SA23_9ACTN</name>
<comment type="caution">
    <text evidence="3">The sequence shown here is derived from an EMBL/GenBank/DDBJ whole genome shotgun (WGS) entry which is preliminary data.</text>
</comment>
<feature type="region of interest" description="Disordered" evidence="1">
    <location>
        <begin position="1"/>
        <end position="47"/>
    </location>
</feature>
<evidence type="ECO:0008006" key="5">
    <source>
        <dbReference type="Google" id="ProtNLM"/>
    </source>
</evidence>
<keyword evidence="2" id="KW-1133">Transmembrane helix</keyword>
<gene>
    <name evidence="3" type="ORF">FNM00_09595</name>
</gene>
<dbReference type="OrthoDB" id="4829830at2"/>
<feature type="transmembrane region" description="Helical" evidence="2">
    <location>
        <begin position="72"/>
        <end position="95"/>
    </location>
</feature>
<dbReference type="RefSeq" id="WP_143913216.1">
    <property type="nucleotide sequence ID" value="NZ_VLNT01000006.1"/>
</dbReference>
<dbReference type="Proteomes" id="UP000316988">
    <property type="component" value="Unassembled WGS sequence"/>
</dbReference>
<keyword evidence="2" id="KW-0812">Transmembrane</keyword>
<reference evidence="3 4" key="1">
    <citation type="submission" date="2019-07" db="EMBL/GenBank/DDBJ databases">
        <authorList>
            <person name="Zhao L.H."/>
        </authorList>
    </citation>
    <scope>NUCLEOTIDE SEQUENCE [LARGE SCALE GENOMIC DNA]</scope>
    <source>
        <strain evidence="3 4">Co35</strain>
    </source>
</reference>
<organism evidence="3 4">
    <name type="scientific">Aeromicrobium piscarium</name>
    <dbReference type="NCBI Taxonomy" id="2590901"/>
    <lineage>
        <taxon>Bacteria</taxon>
        <taxon>Bacillati</taxon>
        <taxon>Actinomycetota</taxon>
        <taxon>Actinomycetes</taxon>
        <taxon>Propionibacteriales</taxon>
        <taxon>Nocardioidaceae</taxon>
        <taxon>Aeromicrobium</taxon>
    </lineage>
</organism>
<feature type="compositionally biased region" description="Pro residues" evidence="1">
    <location>
        <begin position="1"/>
        <end position="10"/>
    </location>
</feature>
<accession>A0A554SA23</accession>
<keyword evidence="2" id="KW-0472">Membrane</keyword>
<dbReference type="InterPro" id="IPR010380">
    <property type="entry name" value="DUF975"/>
</dbReference>
<feature type="transmembrane region" description="Helical" evidence="2">
    <location>
        <begin position="115"/>
        <end position="143"/>
    </location>
</feature>
<keyword evidence="4" id="KW-1185">Reference proteome</keyword>
<evidence type="ECO:0000256" key="1">
    <source>
        <dbReference type="SAM" id="MobiDB-lite"/>
    </source>
</evidence>
<protein>
    <recommendedName>
        <fullName evidence="5">Integral membrane protein</fullName>
    </recommendedName>
</protein>
<feature type="compositionally biased region" description="Pro residues" evidence="1">
    <location>
        <begin position="18"/>
        <end position="47"/>
    </location>
</feature>